<evidence type="ECO:0000259" key="1">
    <source>
        <dbReference type="Pfam" id="PF00535"/>
    </source>
</evidence>
<dbReference type="InterPro" id="IPR029044">
    <property type="entry name" value="Nucleotide-diphossugar_trans"/>
</dbReference>
<proteinExistence type="predicted"/>
<gene>
    <name evidence="2" type="ORF">HMPREF2137_01300</name>
</gene>
<dbReference type="Pfam" id="PF00535">
    <property type="entry name" value="Glycos_transf_2"/>
    <property type="match status" value="1"/>
</dbReference>
<comment type="caution">
    <text evidence="2">The sequence shown here is derived from an EMBL/GenBank/DDBJ whole genome shotgun (WGS) entry which is preliminary data.</text>
</comment>
<keyword evidence="2" id="KW-0808">Transferase</keyword>
<dbReference type="Gene3D" id="3.90.550.10">
    <property type="entry name" value="Spore Coat Polysaccharide Biosynthesis Protein SpsA, Chain A"/>
    <property type="match status" value="1"/>
</dbReference>
<feature type="domain" description="Glycosyltransferase 2-like" evidence="1">
    <location>
        <begin position="4"/>
        <end position="120"/>
    </location>
</feature>
<dbReference type="RefSeq" id="WP_052042554.1">
    <property type="nucleotide sequence ID" value="NZ_JRNN01000025.1"/>
</dbReference>
<dbReference type="AlphaFoldDB" id="A0A095ZQI6"/>
<sequence>MMITVFTPSYNRDDLLPRLYDSLCVQTFSDFEWVIVDDGSTDNTQEVVNKIILSHKKSNPNFPIRYYYKVNGGKHTAINLGVNKACGDLFFIADSDDYLPSNALKLVIEQWNEVKNDDSFGGVCGLDFLKGKKEVVGGMPPYDILDCTFLEYWWKYKMKNGDMKEVYRTSVLREFPFPEIPGEKFCPEELVWARIAQKYKLRYFSKVIYIADYQEHGISANMTRMRMQSPILSMMMYAENVSYDILPFSRKVRYAINYWRFRACFHRSSLNALIKLPVLRWYWVWTAPLGFVLHIKDSYMKK</sequence>
<dbReference type="GO" id="GO:0016758">
    <property type="term" value="F:hexosyltransferase activity"/>
    <property type="evidence" value="ECO:0007669"/>
    <property type="project" value="UniProtKB-ARBA"/>
</dbReference>
<dbReference type="PANTHER" id="PTHR22916:SF3">
    <property type="entry name" value="UDP-GLCNAC:BETAGAL BETA-1,3-N-ACETYLGLUCOSAMINYLTRANSFERASE-LIKE PROTEIN 1"/>
    <property type="match status" value="1"/>
</dbReference>
<dbReference type="CDD" id="cd00761">
    <property type="entry name" value="Glyco_tranf_GTA_type"/>
    <property type="match status" value="1"/>
</dbReference>
<evidence type="ECO:0000313" key="3">
    <source>
        <dbReference type="Proteomes" id="UP000029556"/>
    </source>
</evidence>
<dbReference type="EMBL" id="JRNN01000025">
    <property type="protein sequence ID" value="KGF36661.1"/>
    <property type="molecule type" value="Genomic_DNA"/>
</dbReference>
<reference evidence="2 3" key="1">
    <citation type="submission" date="2014-07" db="EMBL/GenBank/DDBJ databases">
        <authorList>
            <person name="McCorrison J."/>
            <person name="Sanka R."/>
            <person name="Torralba M."/>
            <person name="Gillis M."/>
            <person name="Haft D.H."/>
            <person name="Methe B."/>
            <person name="Sutton G."/>
            <person name="Nelson K.E."/>
        </authorList>
    </citation>
    <scope>NUCLEOTIDE SEQUENCE [LARGE SCALE GENOMIC DNA]</scope>
    <source>
        <strain evidence="2 3">DNF00853</strain>
    </source>
</reference>
<organism evidence="2 3">
    <name type="scientific">Hoylesella buccalis DNF00853</name>
    <dbReference type="NCBI Taxonomy" id="1401074"/>
    <lineage>
        <taxon>Bacteria</taxon>
        <taxon>Pseudomonadati</taxon>
        <taxon>Bacteroidota</taxon>
        <taxon>Bacteroidia</taxon>
        <taxon>Bacteroidales</taxon>
        <taxon>Prevotellaceae</taxon>
        <taxon>Hoylesella</taxon>
    </lineage>
</organism>
<dbReference type="SUPFAM" id="SSF53448">
    <property type="entry name" value="Nucleotide-diphospho-sugar transferases"/>
    <property type="match status" value="1"/>
</dbReference>
<dbReference type="PANTHER" id="PTHR22916">
    <property type="entry name" value="GLYCOSYLTRANSFERASE"/>
    <property type="match status" value="1"/>
</dbReference>
<accession>A0A095ZQI6</accession>
<dbReference type="OrthoDB" id="9810303at2"/>
<evidence type="ECO:0000313" key="2">
    <source>
        <dbReference type="EMBL" id="KGF36661.1"/>
    </source>
</evidence>
<name>A0A095ZQI6_9BACT</name>
<dbReference type="Proteomes" id="UP000029556">
    <property type="component" value="Unassembled WGS sequence"/>
</dbReference>
<protein>
    <submittedName>
        <fullName evidence="2">Glycosyl transferase</fullName>
    </submittedName>
</protein>
<dbReference type="InterPro" id="IPR001173">
    <property type="entry name" value="Glyco_trans_2-like"/>
</dbReference>